<dbReference type="Gene3D" id="2.30.30.90">
    <property type="match status" value="1"/>
</dbReference>
<dbReference type="EMBL" id="FRAJ01000023">
    <property type="protein sequence ID" value="SHK51780.1"/>
    <property type="molecule type" value="Genomic_DNA"/>
</dbReference>
<sequence>MKKYNKEDKILLSEVSVGSKVKVVTLHSNGLLRRRMMDLGFIPDGIVEVVRKSPLGDPIAYKIQGAQIALREEEAEQIEVEILD</sequence>
<dbReference type="PANTHER" id="PTHR42954:SF2">
    <property type="entry name" value="FE(2+) TRANSPORT PROTEIN A"/>
    <property type="match status" value="1"/>
</dbReference>
<evidence type="ECO:0000313" key="3">
    <source>
        <dbReference type="EMBL" id="SHK51780.1"/>
    </source>
</evidence>
<dbReference type="GO" id="GO:0046914">
    <property type="term" value="F:transition metal ion binding"/>
    <property type="evidence" value="ECO:0007669"/>
    <property type="project" value="InterPro"/>
</dbReference>
<dbReference type="SMART" id="SM00899">
    <property type="entry name" value="FeoA"/>
    <property type="match status" value="1"/>
</dbReference>
<organism evidence="3 4">
    <name type="scientific">Caminicella sporogenes DSM 14501</name>
    <dbReference type="NCBI Taxonomy" id="1121266"/>
    <lineage>
        <taxon>Bacteria</taxon>
        <taxon>Bacillati</taxon>
        <taxon>Bacillota</taxon>
        <taxon>Clostridia</taxon>
        <taxon>Peptostreptococcales</taxon>
        <taxon>Caminicellaceae</taxon>
        <taxon>Caminicella</taxon>
    </lineage>
</organism>
<evidence type="ECO:0000259" key="2">
    <source>
        <dbReference type="SMART" id="SM00899"/>
    </source>
</evidence>
<evidence type="ECO:0000313" key="4">
    <source>
        <dbReference type="Proteomes" id="UP000184082"/>
    </source>
</evidence>
<dbReference type="Proteomes" id="UP000184082">
    <property type="component" value="Unassembled WGS sequence"/>
</dbReference>
<dbReference type="RefSeq" id="WP_242945090.1">
    <property type="nucleotide sequence ID" value="NZ_FRAJ01000023.1"/>
</dbReference>
<dbReference type="Pfam" id="PF04023">
    <property type="entry name" value="FeoA"/>
    <property type="match status" value="1"/>
</dbReference>
<dbReference type="PANTHER" id="PTHR42954">
    <property type="entry name" value="FE(2+) TRANSPORT PROTEIN A"/>
    <property type="match status" value="1"/>
</dbReference>
<protein>
    <submittedName>
        <fullName evidence="3">Ferrous iron transport protein A</fullName>
    </submittedName>
</protein>
<keyword evidence="1" id="KW-0408">Iron</keyword>
<evidence type="ECO:0000256" key="1">
    <source>
        <dbReference type="ARBA" id="ARBA00023004"/>
    </source>
</evidence>
<dbReference type="InterPro" id="IPR007167">
    <property type="entry name" value="Fe-transptr_FeoA-like"/>
</dbReference>
<name>A0A1M6T4E1_9FIRM</name>
<keyword evidence="4" id="KW-1185">Reference proteome</keyword>
<accession>A0A1M6T4E1</accession>
<dbReference type="STRING" id="1121266.SAMN02745883_02234"/>
<proteinExistence type="predicted"/>
<dbReference type="SUPFAM" id="SSF50037">
    <property type="entry name" value="C-terminal domain of transcriptional repressors"/>
    <property type="match status" value="1"/>
</dbReference>
<dbReference type="AlphaFoldDB" id="A0A1M6T4E1"/>
<reference evidence="3 4" key="1">
    <citation type="submission" date="2016-11" db="EMBL/GenBank/DDBJ databases">
        <authorList>
            <person name="Jaros S."/>
            <person name="Januszkiewicz K."/>
            <person name="Wedrychowicz H."/>
        </authorList>
    </citation>
    <scope>NUCLEOTIDE SEQUENCE [LARGE SCALE GENOMIC DNA]</scope>
    <source>
        <strain evidence="3 4">DSM 14501</strain>
    </source>
</reference>
<gene>
    <name evidence="3" type="ORF">SAMN02745883_02234</name>
</gene>
<dbReference type="InterPro" id="IPR008988">
    <property type="entry name" value="Transcriptional_repressor_C"/>
</dbReference>
<feature type="domain" description="Ferrous iron transporter FeoA-like" evidence="2">
    <location>
        <begin position="10"/>
        <end position="82"/>
    </location>
</feature>
<dbReference type="InterPro" id="IPR052713">
    <property type="entry name" value="FeoA"/>
</dbReference>
<dbReference type="InterPro" id="IPR038157">
    <property type="entry name" value="FeoA_core_dom"/>
</dbReference>